<dbReference type="GO" id="GO:0016747">
    <property type="term" value="F:acyltransferase activity, transferring groups other than amino-acyl groups"/>
    <property type="evidence" value="ECO:0007669"/>
    <property type="project" value="InterPro"/>
</dbReference>
<evidence type="ECO:0000313" key="2">
    <source>
        <dbReference type="EMBL" id="EFJ47140.1"/>
    </source>
</evidence>
<evidence type="ECO:0000313" key="3">
    <source>
        <dbReference type="Proteomes" id="UP000001058"/>
    </source>
</evidence>
<dbReference type="PROSITE" id="PS51186">
    <property type="entry name" value="GNAT"/>
    <property type="match status" value="1"/>
</dbReference>
<gene>
    <name evidence="2" type="ORF">VOLCADRAFT_117908</name>
</gene>
<proteinExistence type="predicted"/>
<keyword evidence="3" id="KW-1185">Reference proteome</keyword>
<sequence>MATAQLNCSLRVFCPEDDPTVADHCCETIAQGFASEPNNGLFSADPSQFAARWRAIAYNTLLRSRGVPLVHCLSLGQAPGQEPVPDDAPEPPDIIDLAGITRPEAMPVRDDLLSYMSVKKAEFLDSHGSFEYVAFLATHPEHWGKGLGSQLLGHVTDKADAAGRWCYLEATNPDNVRLYERHGFRQLETKTWSLESLPGQRIMLIPMARPPLHHINTA</sequence>
<feature type="domain" description="N-acetyltransferase" evidence="1">
    <location>
        <begin position="60"/>
        <end position="208"/>
    </location>
</feature>
<evidence type="ECO:0000259" key="1">
    <source>
        <dbReference type="PROSITE" id="PS51186"/>
    </source>
</evidence>
<dbReference type="CDD" id="cd04301">
    <property type="entry name" value="NAT_SF"/>
    <property type="match status" value="1"/>
</dbReference>
<dbReference type="EMBL" id="GL378346">
    <property type="protein sequence ID" value="EFJ47140.1"/>
    <property type="molecule type" value="Genomic_DNA"/>
</dbReference>
<protein>
    <recommendedName>
        <fullName evidence="1">N-acetyltransferase domain-containing protein</fullName>
    </recommendedName>
</protein>
<dbReference type="Gene3D" id="3.40.630.30">
    <property type="match status" value="1"/>
</dbReference>
<dbReference type="InterPro" id="IPR000182">
    <property type="entry name" value="GNAT_dom"/>
</dbReference>
<dbReference type="SUPFAM" id="SSF55729">
    <property type="entry name" value="Acyl-CoA N-acyltransferases (Nat)"/>
    <property type="match status" value="1"/>
</dbReference>
<dbReference type="Pfam" id="PF00583">
    <property type="entry name" value="Acetyltransf_1"/>
    <property type="match status" value="1"/>
</dbReference>
<dbReference type="PANTHER" id="PTHR42791:SF1">
    <property type="entry name" value="N-ACETYLTRANSFERASE DOMAIN-CONTAINING PROTEIN"/>
    <property type="match status" value="1"/>
</dbReference>
<organism evidence="3">
    <name type="scientific">Volvox carteri f. nagariensis</name>
    <dbReference type="NCBI Taxonomy" id="3068"/>
    <lineage>
        <taxon>Eukaryota</taxon>
        <taxon>Viridiplantae</taxon>
        <taxon>Chlorophyta</taxon>
        <taxon>core chlorophytes</taxon>
        <taxon>Chlorophyceae</taxon>
        <taxon>CS clade</taxon>
        <taxon>Chlamydomonadales</taxon>
        <taxon>Volvocaceae</taxon>
        <taxon>Volvox</taxon>
    </lineage>
</organism>
<dbReference type="OrthoDB" id="524494at2759"/>
<dbReference type="KEGG" id="vcn:VOLCADRAFT_117908"/>
<accession>D8TZ90</accession>
<dbReference type="AlphaFoldDB" id="D8TZ90"/>
<name>D8TZ90_VOLCA</name>
<dbReference type="InParanoid" id="D8TZ90"/>
<dbReference type="Proteomes" id="UP000001058">
    <property type="component" value="Unassembled WGS sequence"/>
</dbReference>
<dbReference type="PANTHER" id="PTHR42791">
    <property type="entry name" value="GNAT FAMILY ACETYLTRANSFERASE"/>
    <property type="match status" value="1"/>
</dbReference>
<reference evidence="2 3" key="1">
    <citation type="journal article" date="2010" name="Science">
        <title>Genomic analysis of organismal complexity in the multicellular green alga Volvox carteri.</title>
        <authorList>
            <person name="Prochnik S.E."/>
            <person name="Umen J."/>
            <person name="Nedelcu A.M."/>
            <person name="Hallmann A."/>
            <person name="Miller S.M."/>
            <person name="Nishii I."/>
            <person name="Ferris P."/>
            <person name="Kuo A."/>
            <person name="Mitros T."/>
            <person name="Fritz-Laylin L.K."/>
            <person name="Hellsten U."/>
            <person name="Chapman J."/>
            <person name="Simakov O."/>
            <person name="Rensing S.A."/>
            <person name="Terry A."/>
            <person name="Pangilinan J."/>
            <person name="Kapitonov V."/>
            <person name="Jurka J."/>
            <person name="Salamov A."/>
            <person name="Shapiro H."/>
            <person name="Schmutz J."/>
            <person name="Grimwood J."/>
            <person name="Lindquist E."/>
            <person name="Lucas S."/>
            <person name="Grigoriev I.V."/>
            <person name="Schmitt R."/>
            <person name="Kirk D."/>
            <person name="Rokhsar D.S."/>
        </authorList>
    </citation>
    <scope>NUCLEOTIDE SEQUENCE [LARGE SCALE GENOMIC DNA]</scope>
    <source>
        <strain evidence="3">f. Nagariensis / Eve</strain>
    </source>
</reference>
<dbReference type="GeneID" id="9615773"/>
<dbReference type="InterPro" id="IPR016181">
    <property type="entry name" value="Acyl_CoA_acyltransferase"/>
</dbReference>
<dbReference type="InterPro" id="IPR052523">
    <property type="entry name" value="Trichothecene_AcTrans"/>
</dbReference>
<dbReference type="RefSeq" id="XP_002951689.1">
    <property type="nucleotide sequence ID" value="XM_002951643.1"/>
</dbReference>